<sequence length="836" mass="93365">MANSQDNHHQRQQPQQTQTHSMIETLTHTTAHHRSSQPQPQHQMMSATTNTTSKQISLNYQDNNETSTTIANDNTQQDHIRQSPQQQHVHHHLDDNPRRHHERHSDNTVDQDSSSGDEAIKLESSTELSFTKKDISKSRAQSFQSVLSTASLISLKQQVLASANNTTNIVNNPSLIRSNSTVNNSKNFQSFIQAPVLSSFTNLKQQEDEVQIGQQLPFDDKPLSKPSSSDKLNNNNNSAKSDAEKNTAFDTTSSNSSSAITSHNNKNNKNKEDDDPLIQQQNLTLKALKKLSLSPRRIINSDITPLTTLKQDDHQTLGQQEDQSKMTEPYRPAEVDLSSFASLTRQPKPHTSPTSELKTSPNTTHNHHTYHSIMNNKSSLPKLPEGKIATQESSSTTLENSPQNGSEKFQSLPHNQQQYQNQQQQQQQQQMSHAQQIQNALQQHNIQIQNAESHPAGQQSQQGGGGRIPAAVIPPQNMHAKRIPSNPSLQLGISQTLPASPTHSAQQPSQPQYQLNHPRVTRQLQQIKGLRSPMYVPCVLRRTQNGSVHAAGVRSYTHSPDIQPYSSTSTTSPKPELSYEQQLQMFKQGEATSSKASIKSIDSQASIESGHSLTVNASTPNSLTKFFSSGTNRSHDQLLRAPPTRRHWVKDETVLKCSMPACPKVFNFFERRHHCRKCGGIFCKEHTSHFLYINHLAQFTTGGRGTLSKVCDNCIEEYNEFIKKEFGVNVSQHVYHKPMTAQEVKNQEINAVGPNYMISKHIPKEPPLMTSPEYRDQINNNNSTNEAMAAVINNNYNDTPPVSGPSNNNNNNSNGGSRNEQHLVGSVPANWSWSSF</sequence>
<evidence type="ECO:0000256" key="3">
    <source>
        <dbReference type="ARBA" id="ARBA00022833"/>
    </source>
</evidence>
<dbReference type="InterPro" id="IPR017455">
    <property type="entry name" value="Znf_FYVE-rel"/>
</dbReference>
<evidence type="ECO:0000256" key="1">
    <source>
        <dbReference type="ARBA" id="ARBA00022723"/>
    </source>
</evidence>
<feature type="region of interest" description="Disordered" evidence="5">
    <location>
        <begin position="343"/>
        <end position="439"/>
    </location>
</feature>
<dbReference type="AlphaFoldDB" id="A0A8J5QVG9"/>
<feature type="region of interest" description="Disordered" evidence="5">
    <location>
        <begin position="451"/>
        <end position="516"/>
    </location>
</feature>
<accession>A0A8J5QVG9</accession>
<proteinExistence type="predicted"/>
<dbReference type="RefSeq" id="XP_049265729.1">
    <property type="nucleotide sequence ID" value="XM_049410624.1"/>
</dbReference>
<evidence type="ECO:0000256" key="5">
    <source>
        <dbReference type="SAM" id="MobiDB-lite"/>
    </source>
</evidence>
<feature type="compositionally biased region" description="Polar residues" evidence="5">
    <location>
        <begin position="390"/>
        <end position="415"/>
    </location>
</feature>
<dbReference type="PANTHER" id="PTHR23164">
    <property type="entry name" value="EARLY ENDOSOME ANTIGEN 1"/>
    <property type="match status" value="1"/>
</dbReference>
<feature type="region of interest" description="Disordered" evidence="5">
    <location>
        <begin position="29"/>
        <end position="52"/>
    </location>
</feature>
<feature type="region of interest" description="Disordered" evidence="5">
    <location>
        <begin position="794"/>
        <end position="836"/>
    </location>
</feature>
<feature type="region of interest" description="Disordered" evidence="5">
    <location>
        <begin position="214"/>
        <end position="275"/>
    </location>
</feature>
<protein>
    <submittedName>
        <fullName evidence="7">PIB2</fullName>
    </submittedName>
</protein>
<reference evidence="7 8" key="1">
    <citation type="journal article" date="2021" name="DNA Res.">
        <title>Genome analysis of Candida subhashii reveals its hybrid nature and dual mitochondrial genome conformations.</title>
        <authorList>
            <person name="Mixao V."/>
            <person name="Hegedusova E."/>
            <person name="Saus E."/>
            <person name="Pryszcz L.P."/>
            <person name="Cillingova A."/>
            <person name="Nosek J."/>
            <person name="Gabaldon T."/>
        </authorList>
    </citation>
    <scope>NUCLEOTIDE SEQUENCE [LARGE SCALE GENOMIC DNA]</scope>
    <source>
        <strain evidence="7 8">CBS 10753</strain>
    </source>
</reference>
<evidence type="ECO:0000313" key="8">
    <source>
        <dbReference type="Proteomes" id="UP000694255"/>
    </source>
</evidence>
<organism evidence="7 8">
    <name type="scientific">[Candida] subhashii</name>
    <dbReference type="NCBI Taxonomy" id="561895"/>
    <lineage>
        <taxon>Eukaryota</taxon>
        <taxon>Fungi</taxon>
        <taxon>Dikarya</taxon>
        <taxon>Ascomycota</taxon>
        <taxon>Saccharomycotina</taxon>
        <taxon>Pichiomycetes</taxon>
        <taxon>Debaryomycetaceae</taxon>
        <taxon>Spathaspora</taxon>
    </lineage>
</organism>
<name>A0A8J5QVG9_9ASCO</name>
<feature type="compositionally biased region" description="Basic and acidic residues" evidence="5">
    <location>
        <begin position="92"/>
        <end position="107"/>
    </location>
</feature>
<feature type="region of interest" description="Disordered" evidence="5">
    <location>
        <begin position="77"/>
        <end position="119"/>
    </location>
</feature>
<evidence type="ECO:0000313" key="7">
    <source>
        <dbReference type="EMBL" id="KAG7665497.1"/>
    </source>
</evidence>
<dbReference type="PANTHER" id="PTHR23164:SF30">
    <property type="entry name" value="EARLY ENDOSOME ANTIGEN 1"/>
    <property type="match status" value="1"/>
</dbReference>
<feature type="domain" description="FYVE-type" evidence="6">
    <location>
        <begin position="662"/>
        <end position="719"/>
    </location>
</feature>
<dbReference type="PROSITE" id="PS50178">
    <property type="entry name" value="ZF_FYVE"/>
    <property type="match status" value="1"/>
</dbReference>
<feature type="compositionally biased region" description="Low complexity" evidence="5">
    <location>
        <begin position="224"/>
        <end position="240"/>
    </location>
</feature>
<dbReference type="EMBL" id="JAGSYN010000049">
    <property type="protein sequence ID" value="KAG7665497.1"/>
    <property type="molecule type" value="Genomic_DNA"/>
</dbReference>
<feature type="compositionally biased region" description="Low complexity" evidence="5">
    <location>
        <begin position="804"/>
        <end position="818"/>
    </location>
</feature>
<feature type="compositionally biased region" description="Polar residues" evidence="5">
    <location>
        <begin position="343"/>
        <end position="364"/>
    </location>
</feature>
<dbReference type="GO" id="GO:0008270">
    <property type="term" value="F:zinc ion binding"/>
    <property type="evidence" value="ECO:0007669"/>
    <property type="project" value="UniProtKB-KW"/>
</dbReference>
<keyword evidence="1" id="KW-0479">Metal-binding</keyword>
<feature type="compositionally biased region" description="Polar residues" evidence="5">
    <location>
        <begin position="485"/>
        <end position="515"/>
    </location>
</feature>
<dbReference type="CDD" id="cd15760">
    <property type="entry name" value="FYVE_scVPS27p_like"/>
    <property type="match status" value="1"/>
</dbReference>
<evidence type="ECO:0000259" key="6">
    <source>
        <dbReference type="PROSITE" id="PS50178"/>
    </source>
</evidence>
<comment type="caution">
    <text evidence="7">The sequence shown here is derived from an EMBL/GenBank/DDBJ whole genome shotgun (WGS) entry which is preliminary data.</text>
</comment>
<feature type="compositionally biased region" description="Low complexity" evidence="5">
    <location>
        <begin position="36"/>
        <end position="46"/>
    </location>
</feature>
<evidence type="ECO:0000256" key="2">
    <source>
        <dbReference type="ARBA" id="ARBA00022771"/>
    </source>
</evidence>
<feature type="compositionally biased region" description="Low complexity" evidence="5">
    <location>
        <begin position="416"/>
        <end position="438"/>
    </location>
</feature>
<dbReference type="Proteomes" id="UP000694255">
    <property type="component" value="Unassembled WGS sequence"/>
</dbReference>
<keyword evidence="2 4" id="KW-0863">Zinc-finger</keyword>
<evidence type="ECO:0000256" key="4">
    <source>
        <dbReference type="PROSITE-ProRule" id="PRU00091"/>
    </source>
</evidence>
<feature type="compositionally biased region" description="Low complexity" evidence="5">
    <location>
        <begin position="248"/>
        <end position="267"/>
    </location>
</feature>
<dbReference type="InterPro" id="IPR000306">
    <property type="entry name" value="Znf_FYVE"/>
</dbReference>
<keyword evidence="8" id="KW-1185">Reference proteome</keyword>
<dbReference type="GeneID" id="73467700"/>
<feature type="region of interest" description="Disordered" evidence="5">
    <location>
        <begin position="310"/>
        <end position="330"/>
    </location>
</feature>
<gene>
    <name evidence="7" type="ORF">J8A68_000899</name>
</gene>
<keyword evidence="3" id="KW-0862">Zinc</keyword>
<feature type="region of interest" description="Disordered" evidence="5">
    <location>
        <begin position="557"/>
        <end position="577"/>
    </location>
</feature>
<dbReference type="OrthoDB" id="10018316at2759"/>
<dbReference type="Pfam" id="PF01363">
    <property type="entry name" value="FYVE"/>
    <property type="match status" value="1"/>
</dbReference>
<dbReference type="SMART" id="SM00064">
    <property type="entry name" value="FYVE"/>
    <property type="match status" value="1"/>
</dbReference>